<evidence type="ECO:0000256" key="1">
    <source>
        <dbReference type="SAM" id="Phobius"/>
    </source>
</evidence>
<evidence type="ECO:0000313" key="2">
    <source>
        <dbReference type="Ensembl" id="ENSMALP00000026469.1"/>
    </source>
</evidence>
<keyword evidence="3" id="KW-1185">Reference proteome</keyword>
<proteinExistence type="predicted"/>
<keyword evidence="1" id="KW-0472">Membrane</keyword>
<dbReference type="Proteomes" id="UP000261600">
    <property type="component" value="Unplaced"/>
</dbReference>
<organism evidence="2 3">
    <name type="scientific">Monopterus albus</name>
    <name type="common">Swamp eel</name>
    <dbReference type="NCBI Taxonomy" id="43700"/>
    <lineage>
        <taxon>Eukaryota</taxon>
        <taxon>Metazoa</taxon>
        <taxon>Chordata</taxon>
        <taxon>Craniata</taxon>
        <taxon>Vertebrata</taxon>
        <taxon>Euteleostomi</taxon>
        <taxon>Actinopterygii</taxon>
        <taxon>Neopterygii</taxon>
        <taxon>Teleostei</taxon>
        <taxon>Neoteleostei</taxon>
        <taxon>Acanthomorphata</taxon>
        <taxon>Anabantaria</taxon>
        <taxon>Synbranchiformes</taxon>
        <taxon>Synbranchidae</taxon>
        <taxon>Monopterus</taxon>
    </lineage>
</organism>
<feature type="transmembrane region" description="Helical" evidence="1">
    <location>
        <begin position="15"/>
        <end position="36"/>
    </location>
</feature>
<accession>A0A3Q3K1A5</accession>
<reference evidence="2" key="1">
    <citation type="submission" date="2025-08" db="UniProtKB">
        <authorList>
            <consortium name="Ensembl"/>
        </authorList>
    </citation>
    <scope>IDENTIFICATION</scope>
</reference>
<name>A0A3Q3K1A5_MONAL</name>
<evidence type="ECO:0000313" key="3">
    <source>
        <dbReference type="Proteomes" id="UP000261600"/>
    </source>
</evidence>
<keyword evidence="1" id="KW-0812">Transmembrane</keyword>
<sequence length="92" mass="10166">MANHPQADVGDREGLVIAHVLTSRLLCVAHIVRLLIAPNKLCRCAKDEDTKDEEHCEPHPANHFTHDRSVALWNEGWGREGHGGDGQGGWGR</sequence>
<dbReference type="Ensembl" id="ENSMALT00000026952.1">
    <property type="protein sequence ID" value="ENSMALP00000026469.1"/>
    <property type="gene ID" value="ENSMALG00000018362.1"/>
</dbReference>
<reference evidence="2" key="2">
    <citation type="submission" date="2025-09" db="UniProtKB">
        <authorList>
            <consortium name="Ensembl"/>
        </authorList>
    </citation>
    <scope>IDENTIFICATION</scope>
</reference>
<protein>
    <submittedName>
        <fullName evidence="2">Uncharacterized protein</fullName>
    </submittedName>
</protein>
<keyword evidence="1" id="KW-1133">Transmembrane helix</keyword>
<dbReference type="AlphaFoldDB" id="A0A3Q3K1A5"/>